<dbReference type="InParanoid" id="A0A0D2WHB1"/>
<accession>A0A0D2WHB1</accession>
<proteinExistence type="predicted"/>
<feature type="transmembrane region" description="Helical" evidence="1">
    <location>
        <begin position="81"/>
        <end position="98"/>
    </location>
</feature>
<keyword evidence="1" id="KW-0812">Transmembrane</keyword>
<dbReference type="EMBL" id="KE346360">
    <property type="protein sequence ID" value="KJE88980.1"/>
    <property type="molecule type" value="Genomic_DNA"/>
</dbReference>
<feature type="transmembrane region" description="Helical" evidence="1">
    <location>
        <begin position="110"/>
        <end position="128"/>
    </location>
</feature>
<evidence type="ECO:0000313" key="3">
    <source>
        <dbReference type="Proteomes" id="UP000008743"/>
    </source>
</evidence>
<keyword evidence="1" id="KW-1133">Transmembrane helix</keyword>
<keyword evidence="1" id="KW-0472">Membrane</keyword>
<name>A0A0D2WHB1_CAPO3</name>
<organism evidence="2 3">
    <name type="scientific">Capsaspora owczarzaki (strain ATCC 30864)</name>
    <dbReference type="NCBI Taxonomy" id="595528"/>
    <lineage>
        <taxon>Eukaryota</taxon>
        <taxon>Filasterea</taxon>
        <taxon>Capsaspora</taxon>
    </lineage>
</organism>
<gene>
    <name evidence="2" type="ORF">CAOG_008425</name>
</gene>
<reference evidence="3" key="1">
    <citation type="submission" date="2011-02" db="EMBL/GenBank/DDBJ databases">
        <title>The Genome Sequence of Capsaspora owczarzaki ATCC 30864.</title>
        <authorList>
            <person name="Russ C."/>
            <person name="Cuomo C."/>
            <person name="Burger G."/>
            <person name="Gray M.W."/>
            <person name="Holland P.W.H."/>
            <person name="King N."/>
            <person name="Lang F.B.F."/>
            <person name="Roger A.J."/>
            <person name="Ruiz-Trillo I."/>
            <person name="Young S.K."/>
            <person name="Zeng Q."/>
            <person name="Gargeya S."/>
            <person name="Alvarado L."/>
            <person name="Berlin A."/>
            <person name="Chapman S.B."/>
            <person name="Chen Z."/>
            <person name="Freedman E."/>
            <person name="Gellesch M."/>
            <person name="Goldberg J."/>
            <person name="Griggs A."/>
            <person name="Gujja S."/>
            <person name="Heilman E."/>
            <person name="Heiman D."/>
            <person name="Howarth C."/>
            <person name="Mehta T."/>
            <person name="Neiman D."/>
            <person name="Pearson M."/>
            <person name="Roberts A."/>
            <person name="Saif S."/>
            <person name="Shea T."/>
            <person name="Shenoy N."/>
            <person name="Sisk P."/>
            <person name="Stolte C."/>
            <person name="Sykes S."/>
            <person name="White J."/>
            <person name="Yandava C."/>
            <person name="Haas B."/>
            <person name="Nusbaum C."/>
            <person name="Birren B."/>
        </authorList>
    </citation>
    <scope>NUCLEOTIDE SEQUENCE</scope>
    <source>
        <strain evidence="3">ATCC 30864</strain>
    </source>
</reference>
<evidence type="ECO:0000313" key="2">
    <source>
        <dbReference type="EMBL" id="KJE88980.1"/>
    </source>
</evidence>
<sequence>MAALLTFKAVASLSGFAHLVASASMIHPQQFQALVIDRESTPLISAAEDDLTRSLGITLVFSSIALFAIAGTQDLVLQRRIAYAGVLESVLSIVHYHFAKRRGVFKDTYLRFVHYAGLAGWTFVACTLTA</sequence>
<dbReference type="AlphaFoldDB" id="A0A0D2WHB1"/>
<evidence type="ECO:0000256" key="1">
    <source>
        <dbReference type="SAM" id="Phobius"/>
    </source>
</evidence>
<keyword evidence="3" id="KW-1185">Reference proteome</keyword>
<dbReference type="Proteomes" id="UP000008743">
    <property type="component" value="Unassembled WGS sequence"/>
</dbReference>
<protein>
    <submittedName>
        <fullName evidence="2">Uncharacterized protein</fullName>
    </submittedName>
</protein>
<feature type="transmembrane region" description="Helical" evidence="1">
    <location>
        <begin position="51"/>
        <end position="69"/>
    </location>
</feature>